<comment type="caution">
    <text evidence="3">The sequence shown here is derived from an EMBL/GenBank/DDBJ whole genome shotgun (WGS) entry which is preliminary data.</text>
</comment>
<gene>
    <name evidence="3" type="ORF">HO173_007848</name>
</gene>
<dbReference type="InterPro" id="IPR044992">
    <property type="entry name" value="ChyE-like"/>
</dbReference>
<feature type="domain" description="Glutamine amidotransferase" evidence="2">
    <location>
        <begin position="112"/>
        <end position="233"/>
    </location>
</feature>
<evidence type="ECO:0000313" key="3">
    <source>
        <dbReference type="EMBL" id="KAF6234018.1"/>
    </source>
</evidence>
<evidence type="ECO:0000313" key="4">
    <source>
        <dbReference type="Proteomes" id="UP000578531"/>
    </source>
</evidence>
<evidence type="ECO:0000259" key="2">
    <source>
        <dbReference type="Pfam" id="PF00117"/>
    </source>
</evidence>
<accession>A0A8H6FSR9</accession>
<dbReference type="PANTHER" id="PTHR42695">
    <property type="entry name" value="GLUTAMINE AMIDOTRANSFERASE YLR126C-RELATED"/>
    <property type="match status" value="1"/>
</dbReference>
<dbReference type="Proteomes" id="UP000578531">
    <property type="component" value="Unassembled WGS sequence"/>
</dbReference>
<protein>
    <recommendedName>
        <fullName evidence="2">Glutamine amidotransferase domain-containing protein</fullName>
    </recommendedName>
</protein>
<keyword evidence="4" id="KW-1185">Reference proteome</keyword>
<dbReference type="RefSeq" id="XP_037163425.1">
    <property type="nucleotide sequence ID" value="XM_037309748.1"/>
</dbReference>
<dbReference type="SUPFAM" id="SSF52317">
    <property type="entry name" value="Class I glutamine amidotransferase-like"/>
    <property type="match status" value="1"/>
</dbReference>
<feature type="region of interest" description="Disordered" evidence="1">
    <location>
        <begin position="63"/>
        <end position="99"/>
    </location>
</feature>
<evidence type="ECO:0000256" key="1">
    <source>
        <dbReference type="SAM" id="MobiDB-lite"/>
    </source>
</evidence>
<organism evidence="3 4">
    <name type="scientific">Letharia columbiana</name>
    <dbReference type="NCBI Taxonomy" id="112416"/>
    <lineage>
        <taxon>Eukaryota</taxon>
        <taxon>Fungi</taxon>
        <taxon>Dikarya</taxon>
        <taxon>Ascomycota</taxon>
        <taxon>Pezizomycotina</taxon>
        <taxon>Lecanoromycetes</taxon>
        <taxon>OSLEUM clade</taxon>
        <taxon>Lecanoromycetidae</taxon>
        <taxon>Lecanorales</taxon>
        <taxon>Lecanorineae</taxon>
        <taxon>Parmeliaceae</taxon>
        <taxon>Letharia</taxon>
    </lineage>
</organism>
<dbReference type="EMBL" id="JACCJC010000033">
    <property type="protein sequence ID" value="KAF6234018.1"/>
    <property type="molecule type" value="Genomic_DNA"/>
</dbReference>
<dbReference type="GO" id="GO:0005829">
    <property type="term" value="C:cytosol"/>
    <property type="evidence" value="ECO:0007669"/>
    <property type="project" value="TreeGrafter"/>
</dbReference>
<dbReference type="Pfam" id="PF00117">
    <property type="entry name" value="GATase"/>
    <property type="match status" value="1"/>
</dbReference>
<reference evidence="3 4" key="1">
    <citation type="journal article" date="2020" name="Genomics">
        <title>Complete, high-quality genomes from long-read metagenomic sequencing of two wolf lichen thalli reveals enigmatic genome architecture.</title>
        <authorList>
            <person name="McKenzie S.K."/>
            <person name="Walston R.F."/>
            <person name="Allen J.L."/>
        </authorList>
    </citation>
    <scope>NUCLEOTIDE SEQUENCE [LARGE SCALE GENOMIC DNA]</scope>
    <source>
        <strain evidence="3">WasteWater2</strain>
    </source>
</reference>
<name>A0A8H6FSR9_9LECA</name>
<feature type="compositionally biased region" description="Basic and acidic residues" evidence="1">
    <location>
        <begin position="81"/>
        <end position="99"/>
    </location>
</feature>
<dbReference type="PANTHER" id="PTHR42695:SF5">
    <property type="entry name" value="GLUTAMINE AMIDOTRANSFERASE YLR126C-RELATED"/>
    <property type="match status" value="1"/>
</dbReference>
<dbReference type="GeneID" id="59289504"/>
<dbReference type="InterPro" id="IPR029062">
    <property type="entry name" value="Class_I_gatase-like"/>
</dbReference>
<dbReference type="Gene3D" id="3.40.50.880">
    <property type="match status" value="1"/>
</dbReference>
<proteinExistence type="predicted"/>
<dbReference type="OrthoDB" id="92161at2759"/>
<dbReference type="InterPro" id="IPR017926">
    <property type="entry name" value="GATASE"/>
</dbReference>
<dbReference type="AlphaFoldDB" id="A0A8H6FSR9"/>
<sequence length="281" mass="30504">MPPTRTPLRLAILEADTPIGRARAKYGSYGGVFTSLLHRAADASHVPRERLEITGWDVVDGAAEEEGEEGGGSRGHGRGVGGREAEGVSEDGGRGRRVDHRESARAAGFNAFGNDAWVVRLVEFVKEVLAQGRVKVVGVCYGHQIVGRALGAKVAKSEGGAWEVSVCQVVQTEKGKELFGGKDALSIFQMHKDLVYHYPTGVEELGSSGPCKVQGMYVPKKVITVQGHPEFTEEIVAELLEKRREQMIFSEEIYGEAMARVGKPHDGVMVAQAFLKFLMEE</sequence>
<dbReference type="CDD" id="cd01741">
    <property type="entry name" value="GATase1_1"/>
    <property type="match status" value="1"/>
</dbReference>
<feature type="compositionally biased region" description="Gly residues" evidence="1">
    <location>
        <begin position="70"/>
        <end position="80"/>
    </location>
</feature>
<dbReference type="GO" id="GO:0005634">
    <property type="term" value="C:nucleus"/>
    <property type="evidence" value="ECO:0007669"/>
    <property type="project" value="TreeGrafter"/>
</dbReference>